<dbReference type="InterPro" id="IPR003593">
    <property type="entry name" value="AAA+_ATPase"/>
</dbReference>
<evidence type="ECO:0000256" key="2">
    <source>
        <dbReference type="ARBA" id="ARBA00005417"/>
    </source>
</evidence>
<keyword evidence="4" id="KW-1003">Cell membrane</keyword>
<organism evidence="9 10">
    <name type="scientific">Tenuibacillus multivorans</name>
    <dbReference type="NCBI Taxonomy" id="237069"/>
    <lineage>
        <taxon>Bacteria</taxon>
        <taxon>Bacillati</taxon>
        <taxon>Bacillota</taxon>
        <taxon>Bacilli</taxon>
        <taxon>Bacillales</taxon>
        <taxon>Bacillaceae</taxon>
        <taxon>Tenuibacillus</taxon>
    </lineage>
</organism>
<dbReference type="InterPro" id="IPR003439">
    <property type="entry name" value="ABC_transporter-like_ATP-bd"/>
</dbReference>
<dbReference type="SMART" id="SM00382">
    <property type="entry name" value="AAA"/>
    <property type="match status" value="1"/>
</dbReference>
<evidence type="ECO:0000256" key="1">
    <source>
        <dbReference type="ARBA" id="ARBA00004202"/>
    </source>
</evidence>
<keyword evidence="10" id="KW-1185">Reference proteome</keyword>
<name>A0A1H0FAI7_9BACI</name>
<dbReference type="FunFam" id="3.40.50.300:FF:000016">
    <property type="entry name" value="Oligopeptide ABC transporter ATP-binding component"/>
    <property type="match status" value="1"/>
</dbReference>
<dbReference type="InterPro" id="IPR013563">
    <property type="entry name" value="Oligopep_ABC_C"/>
</dbReference>
<dbReference type="Gene3D" id="3.40.50.300">
    <property type="entry name" value="P-loop containing nucleotide triphosphate hydrolases"/>
    <property type="match status" value="1"/>
</dbReference>
<dbReference type="GO" id="GO:0015833">
    <property type="term" value="P:peptide transport"/>
    <property type="evidence" value="ECO:0007669"/>
    <property type="project" value="InterPro"/>
</dbReference>
<dbReference type="STRING" id="237069.SAMN05216498_0202"/>
<evidence type="ECO:0000259" key="8">
    <source>
        <dbReference type="PROSITE" id="PS50893"/>
    </source>
</evidence>
<comment type="similarity">
    <text evidence="2">Belongs to the ABC transporter superfamily.</text>
</comment>
<sequence>MDVKDLKTYFYLDDQKVARAVDDVDLTVNAGETVALVGESGSGKSITSLSIMQLINKPGKIVDGTISLLGQNLLNLSDKQMTKVRGNDVAMIFQEPMTALNPVYTIGNQISEVLRKHKKMNKKQARRRAIELLKMVGFPRAEDTFDEYPHQLSGGMRQRAMIAIAISCEPKLLIADEPTTALDVTIQAQIIDLMNEMKEKLDMALLLITHDLGVVAEYADRVLVMYGGQIVEEAPKKRLFKESKHPYTSGLMESLPSIYKEEERLGTIRGTVPPAHSFPKGCRFSSRCPHAMDQCFESNPDLIQLDHEHSVRCYLYTDE</sequence>
<dbReference type="SUPFAM" id="SSF52540">
    <property type="entry name" value="P-loop containing nucleoside triphosphate hydrolases"/>
    <property type="match status" value="1"/>
</dbReference>
<dbReference type="EMBL" id="FNIG01000011">
    <property type="protein sequence ID" value="SDN91492.1"/>
    <property type="molecule type" value="Genomic_DNA"/>
</dbReference>
<dbReference type="GO" id="GO:0016887">
    <property type="term" value="F:ATP hydrolysis activity"/>
    <property type="evidence" value="ECO:0007669"/>
    <property type="project" value="InterPro"/>
</dbReference>
<gene>
    <name evidence="9" type="ORF">SAMN05216498_0202</name>
</gene>
<keyword evidence="6 9" id="KW-0067">ATP-binding</keyword>
<evidence type="ECO:0000313" key="10">
    <source>
        <dbReference type="Proteomes" id="UP000199334"/>
    </source>
</evidence>
<evidence type="ECO:0000256" key="3">
    <source>
        <dbReference type="ARBA" id="ARBA00022448"/>
    </source>
</evidence>
<evidence type="ECO:0000256" key="4">
    <source>
        <dbReference type="ARBA" id="ARBA00022475"/>
    </source>
</evidence>
<keyword evidence="5" id="KW-0547">Nucleotide-binding</keyword>
<dbReference type="NCBIfam" id="TIGR01727">
    <property type="entry name" value="oligo_HPY"/>
    <property type="match status" value="1"/>
</dbReference>
<dbReference type="Pfam" id="PF00005">
    <property type="entry name" value="ABC_tran"/>
    <property type="match status" value="1"/>
</dbReference>
<dbReference type="AlphaFoldDB" id="A0A1H0FAI7"/>
<dbReference type="InterPro" id="IPR017871">
    <property type="entry name" value="ABC_transporter-like_CS"/>
</dbReference>
<evidence type="ECO:0000256" key="6">
    <source>
        <dbReference type="ARBA" id="ARBA00022840"/>
    </source>
</evidence>
<comment type="subcellular location">
    <subcellularLocation>
        <location evidence="1">Cell membrane</location>
        <topology evidence="1">Peripheral membrane protein</topology>
    </subcellularLocation>
</comment>
<dbReference type="Proteomes" id="UP000199334">
    <property type="component" value="Unassembled WGS sequence"/>
</dbReference>
<keyword evidence="3" id="KW-0813">Transport</keyword>
<dbReference type="GO" id="GO:0005886">
    <property type="term" value="C:plasma membrane"/>
    <property type="evidence" value="ECO:0007669"/>
    <property type="project" value="UniProtKB-SubCell"/>
</dbReference>
<dbReference type="Pfam" id="PF08352">
    <property type="entry name" value="oligo_HPY"/>
    <property type="match status" value="1"/>
</dbReference>
<dbReference type="InterPro" id="IPR027417">
    <property type="entry name" value="P-loop_NTPase"/>
</dbReference>
<dbReference type="InterPro" id="IPR050388">
    <property type="entry name" value="ABC_Ni/Peptide_Import"/>
</dbReference>
<evidence type="ECO:0000256" key="5">
    <source>
        <dbReference type="ARBA" id="ARBA00022741"/>
    </source>
</evidence>
<protein>
    <submittedName>
        <fullName evidence="9">Peptide/nickel transport system ATP-binding protein</fullName>
    </submittedName>
</protein>
<reference evidence="9 10" key="1">
    <citation type="submission" date="2016-10" db="EMBL/GenBank/DDBJ databases">
        <authorList>
            <person name="de Groot N.N."/>
        </authorList>
    </citation>
    <scope>NUCLEOTIDE SEQUENCE [LARGE SCALE GENOMIC DNA]</scope>
    <source>
        <strain evidence="9 10">CGMCC 1.3442</strain>
    </source>
</reference>
<evidence type="ECO:0000313" key="9">
    <source>
        <dbReference type="EMBL" id="SDN91492.1"/>
    </source>
</evidence>
<accession>A0A1H0FAI7</accession>
<dbReference type="PANTHER" id="PTHR43297">
    <property type="entry name" value="OLIGOPEPTIDE TRANSPORT ATP-BINDING PROTEIN APPD"/>
    <property type="match status" value="1"/>
</dbReference>
<dbReference type="GO" id="GO:0005524">
    <property type="term" value="F:ATP binding"/>
    <property type="evidence" value="ECO:0007669"/>
    <property type="project" value="UniProtKB-KW"/>
</dbReference>
<dbReference type="CDD" id="cd03257">
    <property type="entry name" value="ABC_NikE_OppD_transporters"/>
    <property type="match status" value="1"/>
</dbReference>
<dbReference type="PANTHER" id="PTHR43297:SF2">
    <property type="entry name" value="DIPEPTIDE TRANSPORT ATP-BINDING PROTEIN DPPD"/>
    <property type="match status" value="1"/>
</dbReference>
<evidence type="ECO:0000256" key="7">
    <source>
        <dbReference type="ARBA" id="ARBA00023136"/>
    </source>
</evidence>
<feature type="domain" description="ABC transporter" evidence="8">
    <location>
        <begin position="1"/>
        <end position="252"/>
    </location>
</feature>
<keyword evidence="7" id="KW-0472">Membrane</keyword>
<proteinExistence type="inferred from homology"/>
<dbReference type="PROSITE" id="PS00211">
    <property type="entry name" value="ABC_TRANSPORTER_1"/>
    <property type="match status" value="1"/>
</dbReference>
<dbReference type="PROSITE" id="PS50893">
    <property type="entry name" value="ABC_TRANSPORTER_2"/>
    <property type="match status" value="1"/>
</dbReference>